<dbReference type="EMBL" id="JBHRTF010000006">
    <property type="protein sequence ID" value="MFC3117044.1"/>
    <property type="molecule type" value="Genomic_DNA"/>
</dbReference>
<evidence type="ECO:0000313" key="1">
    <source>
        <dbReference type="EMBL" id="MFC3117044.1"/>
    </source>
</evidence>
<dbReference type="Proteomes" id="UP001595555">
    <property type="component" value="Unassembled WGS sequence"/>
</dbReference>
<dbReference type="InterPro" id="IPR045617">
    <property type="entry name" value="DUF6445"/>
</dbReference>
<sequence length="276" mass="32285">MKPYPHPKQTVCLHWKHGLFIEIHQEIRNNRWDKNEWFTIMNGNSFFPPLHQQFRYRIDTIGNEKTPVLVIDNFLHEAEALLGFAIKFGDFRDGTEFYPGIQSNAPEFYSHALQAYLPDLMHEAFNLNRQHINYSLSTYSLILTPPARLATAQSRPHVDTIHKEKLACVHYLCTPDKGGTSFYRHRATGFEQLSPERMDVYGEHLAVEAQDTSWQKKYINGSNQYYEEIGRYEANFNRLIMYPSDLLHSASIPENFQFRPNPIVGRLTLNSFIFLK</sequence>
<keyword evidence="2" id="KW-1185">Reference proteome</keyword>
<dbReference type="RefSeq" id="WP_378120928.1">
    <property type="nucleotide sequence ID" value="NZ_JBHRTF010000006.1"/>
</dbReference>
<evidence type="ECO:0000313" key="2">
    <source>
        <dbReference type="Proteomes" id="UP001595555"/>
    </source>
</evidence>
<gene>
    <name evidence="1" type="ORF">ACFODX_15860</name>
</gene>
<proteinExistence type="predicted"/>
<accession>A0ABV7FHD9</accession>
<protein>
    <submittedName>
        <fullName evidence="1">DUF6445 family protein</fullName>
    </submittedName>
</protein>
<organism evidence="1 2">
    <name type="scientific">Cellvibrio fontiphilus</name>
    <dbReference type="NCBI Taxonomy" id="1815559"/>
    <lineage>
        <taxon>Bacteria</taxon>
        <taxon>Pseudomonadati</taxon>
        <taxon>Pseudomonadota</taxon>
        <taxon>Gammaproteobacteria</taxon>
        <taxon>Cellvibrionales</taxon>
        <taxon>Cellvibrionaceae</taxon>
        <taxon>Cellvibrio</taxon>
    </lineage>
</organism>
<reference evidence="2" key="1">
    <citation type="journal article" date="2019" name="Int. J. Syst. Evol. Microbiol.">
        <title>The Global Catalogue of Microorganisms (GCM) 10K type strain sequencing project: providing services to taxonomists for standard genome sequencing and annotation.</title>
        <authorList>
            <consortium name="The Broad Institute Genomics Platform"/>
            <consortium name="The Broad Institute Genome Sequencing Center for Infectious Disease"/>
            <person name="Wu L."/>
            <person name="Ma J."/>
        </authorList>
    </citation>
    <scope>NUCLEOTIDE SEQUENCE [LARGE SCALE GENOMIC DNA]</scope>
    <source>
        <strain evidence="2">KCTC 52237</strain>
    </source>
</reference>
<comment type="caution">
    <text evidence="1">The sequence shown here is derived from an EMBL/GenBank/DDBJ whole genome shotgun (WGS) entry which is preliminary data.</text>
</comment>
<name>A0ABV7FHD9_9GAMM</name>
<dbReference type="Pfam" id="PF20043">
    <property type="entry name" value="DUF6445"/>
    <property type="match status" value="1"/>
</dbReference>